<keyword evidence="3" id="KW-1185">Reference proteome</keyword>
<evidence type="ECO:0000313" key="2">
    <source>
        <dbReference type="EMBL" id="KAF7819709.1"/>
    </source>
</evidence>
<dbReference type="EMBL" id="JAAIUW010000008">
    <property type="protein sequence ID" value="KAF7819709.1"/>
    <property type="molecule type" value="Genomic_DNA"/>
</dbReference>
<keyword evidence="1" id="KW-0812">Transmembrane</keyword>
<keyword evidence="1" id="KW-0472">Membrane</keyword>
<name>A0A834WK10_9FABA</name>
<organism evidence="2 3">
    <name type="scientific">Senna tora</name>
    <dbReference type="NCBI Taxonomy" id="362788"/>
    <lineage>
        <taxon>Eukaryota</taxon>
        <taxon>Viridiplantae</taxon>
        <taxon>Streptophyta</taxon>
        <taxon>Embryophyta</taxon>
        <taxon>Tracheophyta</taxon>
        <taxon>Spermatophyta</taxon>
        <taxon>Magnoliopsida</taxon>
        <taxon>eudicotyledons</taxon>
        <taxon>Gunneridae</taxon>
        <taxon>Pentapetalae</taxon>
        <taxon>rosids</taxon>
        <taxon>fabids</taxon>
        <taxon>Fabales</taxon>
        <taxon>Fabaceae</taxon>
        <taxon>Caesalpinioideae</taxon>
        <taxon>Cassia clade</taxon>
        <taxon>Senna</taxon>
    </lineage>
</organism>
<accession>A0A834WK10</accession>
<dbReference type="OrthoDB" id="1915803at2759"/>
<sequence length="140" mass="15268">MYTVHFRMVYVGTDTSWHYPGPAWLAIVGMAKFVALLILALLAISMLHTVMGAHGRGGHHYNDKNAHHNALGDAREHNTTSPACSSVRNAVANACACLLAIMATKLCALATTTGRPRKEDQSALDHPYYCIPYLLQHPSI</sequence>
<evidence type="ECO:0000313" key="3">
    <source>
        <dbReference type="Proteomes" id="UP000634136"/>
    </source>
</evidence>
<proteinExistence type="predicted"/>
<evidence type="ECO:0000256" key="1">
    <source>
        <dbReference type="SAM" id="Phobius"/>
    </source>
</evidence>
<gene>
    <name evidence="2" type="ORF">G2W53_025164</name>
</gene>
<keyword evidence="1" id="KW-1133">Transmembrane helix</keyword>
<reference evidence="2" key="1">
    <citation type="submission" date="2020-09" db="EMBL/GenBank/DDBJ databases">
        <title>Genome-Enabled Discovery of Anthraquinone Biosynthesis in Senna tora.</title>
        <authorList>
            <person name="Kang S.-H."/>
            <person name="Pandey R.P."/>
            <person name="Lee C.-M."/>
            <person name="Sim J.-S."/>
            <person name="Jeong J.-T."/>
            <person name="Choi B.-S."/>
            <person name="Jung M."/>
            <person name="Ginzburg D."/>
            <person name="Zhao K."/>
            <person name="Won S.Y."/>
            <person name="Oh T.-J."/>
            <person name="Yu Y."/>
            <person name="Kim N.-H."/>
            <person name="Lee O.R."/>
            <person name="Lee T.-H."/>
            <person name="Bashyal P."/>
            <person name="Kim T.-S."/>
            <person name="Lee W.-H."/>
            <person name="Kawkins C."/>
            <person name="Kim C.-K."/>
            <person name="Kim J.S."/>
            <person name="Ahn B.O."/>
            <person name="Rhee S.Y."/>
            <person name="Sohng J.K."/>
        </authorList>
    </citation>
    <scope>NUCLEOTIDE SEQUENCE</scope>
    <source>
        <tissue evidence="2">Leaf</tissue>
    </source>
</reference>
<dbReference type="Proteomes" id="UP000634136">
    <property type="component" value="Unassembled WGS sequence"/>
</dbReference>
<protein>
    <submittedName>
        <fullName evidence="2">Uncharacterized protein</fullName>
    </submittedName>
</protein>
<comment type="caution">
    <text evidence="2">The sequence shown here is derived from an EMBL/GenBank/DDBJ whole genome shotgun (WGS) entry which is preliminary data.</text>
</comment>
<dbReference type="AlphaFoldDB" id="A0A834WK10"/>
<feature type="transmembrane region" description="Helical" evidence="1">
    <location>
        <begin position="23"/>
        <end position="47"/>
    </location>
</feature>